<accession>A0A0N5CPS4</accession>
<dbReference type="Gene3D" id="3.60.15.10">
    <property type="entry name" value="Ribonuclease Z/Hydroxyacylglutathione hydrolase-like"/>
    <property type="match status" value="1"/>
</dbReference>
<reference evidence="4" key="1">
    <citation type="submission" date="2017-02" db="UniProtKB">
        <authorList>
            <consortium name="WormBaseParasite"/>
        </authorList>
    </citation>
    <scope>IDENTIFICATION</scope>
</reference>
<proteinExistence type="predicted"/>
<evidence type="ECO:0000256" key="1">
    <source>
        <dbReference type="SAM" id="Phobius"/>
    </source>
</evidence>
<sequence>IKFKTFNDISSFAWNKSTITTWLTACILLYASDLICILANIYGLCKSQPLWMIPKLILTLLIILIGFISTCVMGFLIWNESYLLRLLFADKQYIEYYTKKSTMLLIGGGIFLGCFFVSVLQCLSLKVLLNCFEYVQEIHIEKLTDKINRQEQLLIKQQQQQYENNCLSKEMVSMDEIAMIVITSAHPNNVGNLNLFPQKPILFHTMEYTGEHATVTELVNRPYRKLTENIEIWKTPGRTQQSLSVLVHNVEEYGTIGVVGDLIPTENYIISKVLFVWDSLIRRQNSNLIICLADWIIPGYGHPFRVLPRYRQRAGCTRLLAQRKAAGKM</sequence>
<keyword evidence="1" id="KW-0812">Transmembrane</keyword>
<dbReference type="EMBL" id="UYYF01000408">
    <property type="protein sequence ID" value="VDM98060.1"/>
    <property type="molecule type" value="Genomic_DNA"/>
</dbReference>
<evidence type="ECO:0000313" key="3">
    <source>
        <dbReference type="Proteomes" id="UP000276776"/>
    </source>
</evidence>
<organism evidence="4">
    <name type="scientific">Thelazia callipaeda</name>
    <name type="common">Oriental eyeworm</name>
    <name type="synonym">Parasitic nematode</name>
    <dbReference type="NCBI Taxonomy" id="103827"/>
    <lineage>
        <taxon>Eukaryota</taxon>
        <taxon>Metazoa</taxon>
        <taxon>Ecdysozoa</taxon>
        <taxon>Nematoda</taxon>
        <taxon>Chromadorea</taxon>
        <taxon>Rhabditida</taxon>
        <taxon>Spirurina</taxon>
        <taxon>Spiruromorpha</taxon>
        <taxon>Thelazioidea</taxon>
        <taxon>Thelaziidae</taxon>
        <taxon>Thelazia</taxon>
    </lineage>
</organism>
<dbReference type="InterPro" id="IPR036866">
    <property type="entry name" value="RibonucZ/Hydroxyglut_hydro"/>
</dbReference>
<dbReference type="Proteomes" id="UP000276776">
    <property type="component" value="Unassembled WGS sequence"/>
</dbReference>
<dbReference type="OrthoDB" id="10250730at2759"/>
<protein>
    <submittedName>
        <fullName evidence="4">Transmembrane domain-containing protein</fullName>
    </submittedName>
</protein>
<dbReference type="PANTHER" id="PTHR23200:SF49">
    <property type="entry name" value="METALLO-BETA-LACTAMASE DOMAIN-CONTAINING PROTEIN"/>
    <property type="match status" value="1"/>
</dbReference>
<reference evidence="2 3" key="2">
    <citation type="submission" date="2018-11" db="EMBL/GenBank/DDBJ databases">
        <authorList>
            <consortium name="Pathogen Informatics"/>
        </authorList>
    </citation>
    <scope>NUCLEOTIDE SEQUENCE [LARGE SCALE GENOMIC DNA]</scope>
</reference>
<feature type="transmembrane region" description="Helical" evidence="1">
    <location>
        <begin position="20"/>
        <end position="44"/>
    </location>
</feature>
<evidence type="ECO:0000313" key="4">
    <source>
        <dbReference type="WBParaSite" id="TCLT_0000222401-mRNA-1"/>
    </source>
</evidence>
<feature type="transmembrane region" description="Helical" evidence="1">
    <location>
        <begin position="103"/>
        <end position="123"/>
    </location>
</feature>
<dbReference type="OMA" id="ICIFADW"/>
<dbReference type="WBParaSite" id="TCLT_0000222401-mRNA-1">
    <property type="protein sequence ID" value="TCLT_0000222401-mRNA-1"/>
    <property type="gene ID" value="TCLT_0000222401"/>
</dbReference>
<keyword evidence="1" id="KW-0472">Membrane</keyword>
<keyword evidence="1" id="KW-1133">Transmembrane helix</keyword>
<keyword evidence="3" id="KW-1185">Reference proteome</keyword>
<dbReference type="SUPFAM" id="SSF56281">
    <property type="entry name" value="Metallo-hydrolase/oxidoreductase"/>
    <property type="match status" value="1"/>
</dbReference>
<name>A0A0N5CPS4_THECL</name>
<dbReference type="AlphaFoldDB" id="A0A0N5CPS4"/>
<gene>
    <name evidence="2" type="ORF">TCLT_LOCUS2225</name>
</gene>
<dbReference type="InterPro" id="IPR039344">
    <property type="entry name" value="MBLAC1"/>
</dbReference>
<dbReference type="PANTHER" id="PTHR23200">
    <property type="entry name" value="METALLO-BETA-LACTAMASE DOMAIN-CONTAINING PROTEIN 1"/>
    <property type="match status" value="1"/>
</dbReference>
<evidence type="ECO:0000313" key="2">
    <source>
        <dbReference type="EMBL" id="VDM98060.1"/>
    </source>
</evidence>
<feature type="transmembrane region" description="Helical" evidence="1">
    <location>
        <begin position="56"/>
        <end position="78"/>
    </location>
</feature>